<gene>
    <name evidence="2" type="ORF">ACFQ03_25240</name>
</gene>
<evidence type="ECO:0000313" key="2">
    <source>
        <dbReference type="EMBL" id="MFD0872431.1"/>
    </source>
</evidence>
<organism evidence="2 3">
    <name type="scientific">Paenibacillus residui</name>
    <dbReference type="NCBI Taxonomy" id="629724"/>
    <lineage>
        <taxon>Bacteria</taxon>
        <taxon>Bacillati</taxon>
        <taxon>Bacillota</taxon>
        <taxon>Bacilli</taxon>
        <taxon>Bacillales</taxon>
        <taxon>Paenibacillaceae</taxon>
        <taxon>Paenibacillus</taxon>
    </lineage>
</organism>
<dbReference type="Proteomes" id="UP001597120">
    <property type="component" value="Unassembled WGS sequence"/>
</dbReference>
<reference evidence="3" key="1">
    <citation type="journal article" date="2019" name="Int. J. Syst. Evol. Microbiol.">
        <title>The Global Catalogue of Microorganisms (GCM) 10K type strain sequencing project: providing services to taxonomists for standard genome sequencing and annotation.</title>
        <authorList>
            <consortium name="The Broad Institute Genomics Platform"/>
            <consortium name="The Broad Institute Genome Sequencing Center for Infectious Disease"/>
            <person name="Wu L."/>
            <person name="Ma J."/>
        </authorList>
    </citation>
    <scope>NUCLEOTIDE SEQUENCE [LARGE SCALE GENOMIC DNA]</scope>
    <source>
        <strain evidence="3">CCUG 57263</strain>
    </source>
</reference>
<dbReference type="RefSeq" id="WP_379291812.1">
    <property type="nucleotide sequence ID" value="NZ_JBHTIU010000108.1"/>
</dbReference>
<evidence type="ECO:0000313" key="3">
    <source>
        <dbReference type="Proteomes" id="UP001597120"/>
    </source>
</evidence>
<dbReference type="EMBL" id="JBHTIU010000108">
    <property type="protein sequence ID" value="MFD0872431.1"/>
    <property type="molecule type" value="Genomic_DNA"/>
</dbReference>
<dbReference type="Pfam" id="PF22888">
    <property type="entry name" value="FIMAH"/>
    <property type="match status" value="1"/>
</dbReference>
<dbReference type="InterPro" id="IPR054470">
    <property type="entry name" value="FIMAH_dom"/>
</dbReference>
<evidence type="ECO:0000259" key="1">
    <source>
        <dbReference type="Pfam" id="PF22888"/>
    </source>
</evidence>
<feature type="domain" description="FIMAH" evidence="1">
    <location>
        <begin position="80"/>
        <end position="156"/>
    </location>
</feature>
<sequence length="164" mass="18087">MTDIHGDVYLNWSESDILPGSLEEQIVEAAEAVRKAEASLTLHAAVDAVEKVGRLPDGGSKNRLNERLWNVKGQIGVAPVSRLLDSYEASGDIREPLLHKLRNRLEQAEHHDSKGHGPQAVKSLNDLVKHLDMNSNRNQVSSDAKETLDTEVQQLISLWSGLTP</sequence>
<protein>
    <submittedName>
        <fullName evidence="2">FIMAH domain-containing protein</fullName>
    </submittedName>
</protein>
<proteinExistence type="predicted"/>
<keyword evidence="3" id="KW-1185">Reference proteome</keyword>
<comment type="caution">
    <text evidence="2">The sequence shown here is derived from an EMBL/GenBank/DDBJ whole genome shotgun (WGS) entry which is preliminary data.</text>
</comment>
<accession>A0ABW3DGJ3</accession>
<name>A0ABW3DGJ3_9BACL</name>